<keyword evidence="1" id="KW-0812">Transmembrane</keyword>
<protein>
    <submittedName>
        <fullName evidence="2">Uncharacterized protein</fullName>
    </submittedName>
</protein>
<accession>A0AAE9RZB8</accession>
<organism evidence="2 3">
    <name type="scientific">Acinetobacter tibetensis</name>
    <dbReference type="NCBI Taxonomy" id="2943497"/>
    <lineage>
        <taxon>Bacteria</taxon>
        <taxon>Pseudomonadati</taxon>
        <taxon>Pseudomonadota</taxon>
        <taxon>Gammaproteobacteria</taxon>
        <taxon>Moraxellales</taxon>
        <taxon>Moraxellaceae</taxon>
        <taxon>Acinetobacter</taxon>
    </lineage>
</organism>
<feature type="transmembrane region" description="Helical" evidence="1">
    <location>
        <begin position="20"/>
        <end position="41"/>
    </location>
</feature>
<dbReference type="EMBL" id="CP098732">
    <property type="protein sequence ID" value="USE82386.1"/>
    <property type="molecule type" value="Genomic_DNA"/>
</dbReference>
<gene>
    <name evidence="2" type="ORF">M5E07_11270</name>
</gene>
<evidence type="ECO:0000313" key="2">
    <source>
        <dbReference type="EMBL" id="USE82386.1"/>
    </source>
</evidence>
<keyword evidence="1" id="KW-0472">Membrane</keyword>
<dbReference type="Proteomes" id="UP001056716">
    <property type="component" value="Chromosome"/>
</dbReference>
<sequence>MKIVQEENLQRVETQLEQRYPLDMMSCIFFIFGMMSSAYILHQFIL</sequence>
<evidence type="ECO:0000313" key="3">
    <source>
        <dbReference type="Proteomes" id="UP001056716"/>
    </source>
</evidence>
<keyword evidence="1" id="KW-1133">Transmembrane helix</keyword>
<name>A0AAE9RZB8_9GAMM</name>
<dbReference type="RefSeq" id="WP_165815681.1">
    <property type="nucleotide sequence ID" value="NZ_CP098732.1"/>
</dbReference>
<proteinExistence type="predicted"/>
<dbReference type="KEGG" id="atz:M5E07_11270"/>
<dbReference type="AlphaFoldDB" id="A0AAE9RZB8"/>
<evidence type="ECO:0000256" key="1">
    <source>
        <dbReference type="SAM" id="Phobius"/>
    </source>
</evidence>
<reference evidence="2" key="1">
    <citation type="submission" date="2022-06" db="EMBL/GenBank/DDBJ databases">
        <title>Isolation, identification and characterization of iprodione-degrading strains in Lhasa, Tibet.</title>
        <authorList>
            <person name="Pan H."/>
        </authorList>
    </citation>
    <scope>NUCLEOTIDE SEQUENCE</scope>
    <source>
        <strain evidence="2">Y-23</strain>
    </source>
</reference>
<keyword evidence="3" id="KW-1185">Reference proteome</keyword>